<name>A0A8T0T9B3_PANVG</name>
<gene>
    <name evidence="1" type="ORF">PVAP13_4NG260200</name>
</gene>
<dbReference type="Proteomes" id="UP000823388">
    <property type="component" value="Chromosome 4N"/>
</dbReference>
<dbReference type="AlphaFoldDB" id="A0A8T0T9B3"/>
<reference evidence="1" key="1">
    <citation type="submission" date="2020-05" db="EMBL/GenBank/DDBJ databases">
        <title>WGS assembly of Panicum virgatum.</title>
        <authorList>
            <person name="Lovell J.T."/>
            <person name="Jenkins J."/>
            <person name="Shu S."/>
            <person name="Juenger T.E."/>
            <person name="Schmutz J."/>
        </authorList>
    </citation>
    <scope>NUCLEOTIDE SEQUENCE</scope>
    <source>
        <strain evidence="1">AP13</strain>
    </source>
</reference>
<evidence type="ECO:0000313" key="1">
    <source>
        <dbReference type="EMBL" id="KAG2607590.1"/>
    </source>
</evidence>
<dbReference type="EMBL" id="CM029044">
    <property type="protein sequence ID" value="KAG2607590.1"/>
    <property type="molecule type" value="Genomic_DNA"/>
</dbReference>
<proteinExistence type="predicted"/>
<sequence length="80" mass="8903">MLDLRAKAGEAVFVSPASDAVVVGRTGGGIVRTGRRVPRRQQRRVRKEGGALADHKFGFHDAFNYKKEPDLAAALRWEER</sequence>
<accession>A0A8T0T9B3</accession>
<keyword evidence="2" id="KW-1185">Reference proteome</keyword>
<comment type="caution">
    <text evidence="1">The sequence shown here is derived from an EMBL/GenBank/DDBJ whole genome shotgun (WGS) entry which is preliminary data.</text>
</comment>
<organism evidence="1 2">
    <name type="scientific">Panicum virgatum</name>
    <name type="common">Blackwell switchgrass</name>
    <dbReference type="NCBI Taxonomy" id="38727"/>
    <lineage>
        <taxon>Eukaryota</taxon>
        <taxon>Viridiplantae</taxon>
        <taxon>Streptophyta</taxon>
        <taxon>Embryophyta</taxon>
        <taxon>Tracheophyta</taxon>
        <taxon>Spermatophyta</taxon>
        <taxon>Magnoliopsida</taxon>
        <taxon>Liliopsida</taxon>
        <taxon>Poales</taxon>
        <taxon>Poaceae</taxon>
        <taxon>PACMAD clade</taxon>
        <taxon>Panicoideae</taxon>
        <taxon>Panicodae</taxon>
        <taxon>Paniceae</taxon>
        <taxon>Panicinae</taxon>
        <taxon>Panicum</taxon>
        <taxon>Panicum sect. Hiantes</taxon>
    </lineage>
</organism>
<protein>
    <submittedName>
        <fullName evidence="1">Uncharacterized protein</fullName>
    </submittedName>
</protein>
<evidence type="ECO:0000313" key="2">
    <source>
        <dbReference type="Proteomes" id="UP000823388"/>
    </source>
</evidence>